<dbReference type="PROSITE" id="PS51257">
    <property type="entry name" value="PROKAR_LIPOPROTEIN"/>
    <property type="match status" value="1"/>
</dbReference>
<organism evidence="2 3">
    <name type="scientific">Microtetraspora fusca</name>
    <dbReference type="NCBI Taxonomy" id="1997"/>
    <lineage>
        <taxon>Bacteria</taxon>
        <taxon>Bacillati</taxon>
        <taxon>Actinomycetota</taxon>
        <taxon>Actinomycetes</taxon>
        <taxon>Streptosporangiales</taxon>
        <taxon>Streptosporangiaceae</taxon>
        <taxon>Microtetraspora</taxon>
    </lineage>
</organism>
<evidence type="ECO:0008006" key="4">
    <source>
        <dbReference type="Google" id="ProtNLM"/>
    </source>
</evidence>
<evidence type="ECO:0000313" key="2">
    <source>
        <dbReference type="EMBL" id="MFF4773590.1"/>
    </source>
</evidence>
<evidence type="ECO:0000313" key="3">
    <source>
        <dbReference type="Proteomes" id="UP001602119"/>
    </source>
</evidence>
<keyword evidence="3" id="KW-1185">Reference proteome</keyword>
<protein>
    <recommendedName>
        <fullName evidence="4">Sensor domain-containing protein</fullName>
    </recommendedName>
</protein>
<name>A0ABW6V2Z0_MICFU</name>
<sequence>MRIIGGAVCAAAAAACLVAALAGCDDGGGDATQQAAVDAGRLKVLLGGIEDMPQGFSDHQREQWKPPFRAKSGDCRVLFDAAAGRPPTRDLVAGTATTYEGKHVGETAAVGLAVYGDNAAGGVLGRLERAMRSCRVAAAGGPGKGDRLRASRLPIKDVGDDVEARRLRGRVGGYPYEMHLVVARQGDALITLVHGGVASADVKGTAALARVLVGRVSTLDL</sequence>
<feature type="signal peptide" evidence="1">
    <location>
        <begin position="1"/>
        <end position="22"/>
    </location>
</feature>
<evidence type="ECO:0000256" key="1">
    <source>
        <dbReference type="SAM" id="SignalP"/>
    </source>
</evidence>
<feature type="chain" id="PRO_5046913347" description="Sensor domain-containing protein" evidence="1">
    <location>
        <begin position="23"/>
        <end position="221"/>
    </location>
</feature>
<reference evidence="2 3" key="1">
    <citation type="submission" date="2024-10" db="EMBL/GenBank/DDBJ databases">
        <title>The Natural Products Discovery Center: Release of the First 8490 Sequenced Strains for Exploring Actinobacteria Biosynthetic Diversity.</title>
        <authorList>
            <person name="Kalkreuter E."/>
            <person name="Kautsar S.A."/>
            <person name="Yang D."/>
            <person name="Bader C.D."/>
            <person name="Teijaro C.N."/>
            <person name="Fluegel L."/>
            <person name="Davis C.M."/>
            <person name="Simpson J.R."/>
            <person name="Lauterbach L."/>
            <person name="Steele A.D."/>
            <person name="Gui C."/>
            <person name="Meng S."/>
            <person name="Li G."/>
            <person name="Viehrig K."/>
            <person name="Ye F."/>
            <person name="Su P."/>
            <person name="Kiefer A.F."/>
            <person name="Nichols A."/>
            <person name="Cepeda A.J."/>
            <person name="Yan W."/>
            <person name="Fan B."/>
            <person name="Jiang Y."/>
            <person name="Adhikari A."/>
            <person name="Zheng C.-J."/>
            <person name="Schuster L."/>
            <person name="Cowan T.M."/>
            <person name="Smanski M.J."/>
            <person name="Chevrette M.G."/>
            <person name="De Carvalho L.P.S."/>
            <person name="Shen B."/>
        </authorList>
    </citation>
    <scope>NUCLEOTIDE SEQUENCE [LARGE SCALE GENOMIC DNA]</scope>
    <source>
        <strain evidence="2 3">NPDC001281</strain>
    </source>
</reference>
<proteinExistence type="predicted"/>
<dbReference type="EMBL" id="JBIAXI010000006">
    <property type="protein sequence ID" value="MFF4773590.1"/>
    <property type="molecule type" value="Genomic_DNA"/>
</dbReference>
<gene>
    <name evidence="2" type="ORF">ACFY05_12090</name>
</gene>
<dbReference type="RefSeq" id="WP_066945429.1">
    <property type="nucleotide sequence ID" value="NZ_BBYK01000059.1"/>
</dbReference>
<dbReference type="Proteomes" id="UP001602119">
    <property type="component" value="Unassembled WGS sequence"/>
</dbReference>
<comment type="caution">
    <text evidence="2">The sequence shown here is derived from an EMBL/GenBank/DDBJ whole genome shotgun (WGS) entry which is preliminary data.</text>
</comment>
<accession>A0ABW6V2Z0</accession>
<keyword evidence="1" id="KW-0732">Signal</keyword>